<dbReference type="AlphaFoldDB" id="A0A135HZY7"/>
<dbReference type="PANTHER" id="PTHR38588">
    <property type="entry name" value="BLL0334 PROTEIN"/>
    <property type="match status" value="1"/>
</dbReference>
<dbReference type="Gene3D" id="3.30.530.20">
    <property type="match status" value="1"/>
</dbReference>
<proteinExistence type="predicted"/>
<gene>
    <name evidence="1" type="ORF">ATN84_02930</name>
</gene>
<dbReference type="RefSeq" id="WP_068880015.1">
    <property type="nucleotide sequence ID" value="NZ_LNTU01000001.1"/>
</dbReference>
<evidence type="ECO:0000313" key="2">
    <source>
        <dbReference type="Proteomes" id="UP000070107"/>
    </source>
</evidence>
<dbReference type="SUPFAM" id="SSF55961">
    <property type="entry name" value="Bet v1-like"/>
    <property type="match status" value="1"/>
</dbReference>
<dbReference type="Pfam" id="PF06240">
    <property type="entry name" value="COXG"/>
    <property type="match status" value="1"/>
</dbReference>
<reference evidence="1 2" key="1">
    <citation type="submission" date="2015-11" db="EMBL/GenBank/DDBJ databases">
        <title>Draft genome sequence of Paramesorhizobium deserti A-3-E, a strain highly resistant to diverse beta-lactam antibiotics.</title>
        <authorList>
            <person name="Lv R."/>
            <person name="Yang X."/>
            <person name="Fang N."/>
            <person name="Guo J."/>
            <person name="Luo X."/>
            <person name="Peng F."/>
            <person name="Yang R."/>
            <person name="Cui Y."/>
            <person name="Fang C."/>
            <person name="Song Y."/>
        </authorList>
    </citation>
    <scope>NUCLEOTIDE SEQUENCE [LARGE SCALE GENOMIC DNA]</scope>
    <source>
        <strain evidence="1 2">A-3-E</strain>
    </source>
</reference>
<comment type="caution">
    <text evidence="1">The sequence shown here is derived from an EMBL/GenBank/DDBJ whole genome shotgun (WGS) entry which is preliminary data.</text>
</comment>
<sequence length="151" mass="16161">MDLTGEERIAAPREAVWRALNDLETLKACIPGCESLERRSFTEIDAALGMRFGPLKVRFQGELELSNLNPPVSYTISGAGKGSIAGFVHGSADVMLIEEGSETVLTYVIRGNAGGKIAQLGTRLISASSRKLADRFFSNIGKAASNGWSKT</sequence>
<dbReference type="CDD" id="cd05018">
    <property type="entry name" value="CoxG"/>
    <property type="match status" value="1"/>
</dbReference>
<accession>A0A135HZY7</accession>
<dbReference type="InterPro" id="IPR010419">
    <property type="entry name" value="CO_DH_gsu"/>
</dbReference>
<dbReference type="EMBL" id="LNTU01000001">
    <property type="protein sequence ID" value="KXF78745.1"/>
    <property type="molecule type" value="Genomic_DNA"/>
</dbReference>
<dbReference type="OrthoDB" id="9787428at2"/>
<name>A0A135HZY7_9HYPH</name>
<dbReference type="InterPro" id="IPR023393">
    <property type="entry name" value="START-like_dom_sf"/>
</dbReference>
<dbReference type="PANTHER" id="PTHR38588:SF1">
    <property type="entry name" value="BLL0334 PROTEIN"/>
    <property type="match status" value="1"/>
</dbReference>
<dbReference type="Proteomes" id="UP000070107">
    <property type="component" value="Unassembled WGS sequence"/>
</dbReference>
<organism evidence="1 2">
    <name type="scientific">Paramesorhizobium deserti</name>
    <dbReference type="NCBI Taxonomy" id="1494590"/>
    <lineage>
        <taxon>Bacteria</taxon>
        <taxon>Pseudomonadati</taxon>
        <taxon>Pseudomonadota</taxon>
        <taxon>Alphaproteobacteria</taxon>
        <taxon>Hyphomicrobiales</taxon>
        <taxon>Phyllobacteriaceae</taxon>
        <taxon>Paramesorhizobium</taxon>
    </lineage>
</organism>
<protein>
    <submittedName>
        <fullName evidence="1">Carbon monoxide dehydrogenase</fullName>
    </submittedName>
</protein>
<dbReference type="STRING" id="1494590.ATN84_02930"/>
<evidence type="ECO:0000313" key="1">
    <source>
        <dbReference type="EMBL" id="KXF78745.1"/>
    </source>
</evidence>
<keyword evidence="2" id="KW-1185">Reference proteome</keyword>